<reference evidence="3 4" key="1">
    <citation type="submission" date="2017-06" db="EMBL/GenBank/DDBJ databases">
        <title>Ant-infecting Ophiocordyceps genomes reveal a high diversity of potential behavioral manipulation genes and a possible major role for enterotoxins.</title>
        <authorList>
            <person name="De Bekker C."/>
            <person name="Evans H.C."/>
            <person name="Brachmann A."/>
            <person name="Hughes D.P."/>
        </authorList>
    </citation>
    <scope>NUCLEOTIDE SEQUENCE [LARGE SCALE GENOMIC DNA]</scope>
    <source>
        <strain evidence="3 4">Map64</strain>
    </source>
</reference>
<dbReference type="InterPro" id="IPR049545">
    <property type="entry name" value="Gta3_dom"/>
</dbReference>
<dbReference type="AlphaFoldDB" id="A0A2C5YDT4"/>
<dbReference type="InterPro" id="IPR003837">
    <property type="entry name" value="GatC"/>
</dbReference>
<proteinExistence type="predicted"/>
<dbReference type="PANTHER" id="PTHR15004:SF0">
    <property type="entry name" value="GLUTAMYL-TRNA(GLN) AMIDOTRANSFERASE SUBUNIT C, MITOCHONDRIAL"/>
    <property type="match status" value="1"/>
</dbReference>
<feature type="domain" description="Glutamyl-tRNA amidotransferase complex subunit Gta3" evidence="2">
    <location>
        <begin position="56"/>
        <end position="112"/>
    </location>
</feature>
<dbReference type="PANTHER" id="PTHR15004">
    <property type="entry name" value="GLUTAMYL-TRNA(GLN) AMIDOTRANSFERASE SUBUNIT C, MITOCHONDRIAL"/>
    <property type="match status" value="1"/>
</dbReference>
<keyword evidence="4" id="KW-1185">Reference proteome</keyword>
<name>A0A2C5YDT4_9HYPO</name>
<dbReference type="GO" id="GO:0070681">
    <property type="term" value="P:glutaminyl-tRNAGln biosynthesis via transamidation"/>
    <property type="evidence" value="ECO:0007669"/>
    <property type="project" value="TreeGrafter"/>
</dbReference>
<protein>
    <recommendedName>
        <fullName evidence="2">Glutamyl-tRNA amidotransferase complex subunit Gta3 domain-containing protein</fullName>
    </recommendedName>
</protein>
<comment type="caution">
    <text evidence="3">The sequence shown here is derived from an EMBL/GenBank/DDBJ whole genome shotgun (WGS) entry which is preliminary data.</text>
</comment>
<dbReference type="GO" id="GO:0006450">
    <property type="term" value="P:regulation of translational fidelity"/>
    <property type="evidence" value="ECO:0007669"/>
    <property type="project" value="InterPro"/>
</dbReference>
<dbReference type="EMBL" id="NJET01000021">
    <property type="protein sequence ID" value="PHH65144.1"/>
    <property type="molecule type" value="Genomic_DNA"/>
</dbReference>
<dbReference type="GO" id="GO:0005739">
    <property type="term" value="C:mitochondrion"/>
    <property type="evidence" value="ECO:0007669"/>
    <property type="project" value="TreeGrafter"/>
</dbReference>
<dbReference type="Pfam" id="PF20978">
    <property type="entry name" value="Gta3"/>
    <property type="match status" value="1"/>
</dbReference>
<organism evidence="3 4">
    <name type="scientific">Ophiocordyceps australis</name>
    <dbReference type="NCBI Taxonomy" id="1399860"/>
    <lineage>
        <taxon>Eukaryota</taxon>
        <taxon>Fungi</taxon>
        <taxon>Dikarya</taxon>
        <taxon>Ascomycota</taxon>
        <taxon>Pezizomycotina</taxon>
        <taxon>Sordariomycetes</taxon>
        <taxon>Hypocreomycetidae</taxon>
        <taxon>Hypocreales</taxon>
        <taxon>Ophiocordycipitaceae</taxon>
        <taxon>Ophiocordyceps</taxon>
    </lineage>
</organism>
<dbReference type="Proteomes" id="UP000226192">
    <property type="component" value="Unassembled WGS sequence"/>
</dbReference>
<evidence type="ECO:0000256" key="1">
    <source>
        <dbReference type="SAM" id="MobiDB-lite"/>
    </source>
</evidence>
<evidence type="ECO:0000313" key="4">
    <source>
        <dbReference type="Proteomes" id="UP000226192"/>
    </source>
</evidence>
<evidence type="ECO:0000259" key="2">
    <source>
        <dbReference type="Pfam" id="PF20978"/>
    </source>
</evidence>
<evidence type="ECO:0000313" key="3">
    <source>
        <dbReference type="EMBL" id="PHH65144.1"/>
    </source>
</evidence>
<dbReference type="OrthoDB" id="5522061at2759"/>
<dbReference type="GO" id="GO:0032543">
    <property type="term" value="P:mitochondrial translation"/>
    <property type="evidence" value="ECO:0007669"/>
    <property type="project" value="TreeGrafter"/>
</dbReference>
<gene>
    <name evidence="3" type="ORF">CDD81_3275</name>
</gene>
<sequence length="191" mass="20958">MSFRATCRPVLCNAMSLGRLGRALLSSQSAAHQMLSRPTWSTASLLESDARQDQDTPSNAITPAQLHHLLRLAALPLPKSPDDQAKMLATLRHQLLFVHAVQRVDTAGIEPLAAIRDETAQGLGEATIGLDHVQPALDAEIPRGHYGRPRRPRHDSNTAPKAQVDEEKWDPLALASKRVGKYFVVESAQRQ</sequence>
<feature type="region of interest" description="Disordered" evidence="1">
    <location>
        <begin position="141"/>
        <end position="168"/>
    </location>
</feature>
<dbReference type="GO" id="GO:0030956">
    <property type="term" value="C:glutamyl-tRNA(Gln) amidotransferase complex"/>
    <property type="evidence" value="ECO:0007669"/>
    <property type="project" value="TreeGrafter"/>
</dbReference>
<accession>A0A2C5YDT4</accession>